<dbReference type="Pfam" id="PF04965">
    <property type="entry name" value="GPW_gp25"/>
    <property type="match status" value="1"/>
</dbReference>
<gene>
    <name evidence="2" type="ORF">SAMN06269250_4211</name>
</gene>
<organism evidence="2 3">
    <name type="scientific">Spirosoma fluviale</name>
    <dbReference type="NCBI Taxonomy" id="1597977"/>
    <lineage>
        <taxon>Bacteria</taxon>
        <taxon>Pseudomonadati</taxon>
        <taxon>Bacteroidota</taxon>
        <taxon>Cytophagia</taxon>
        <taxon>Cytophagales</taxon>
        <taxon>Cytophagaceae</taxon>
        <taxon>Spirosoma</taxon>
    </lineage>
</organism>
<dbReference type="Gene3D" id="3.10.450.40">
    <property type="match status" value="1"/>
</dbReference>
<evidence type="ECO:0000259" key="1">
    <source>
        <dbReference type="Pfam" id="PF04965"/>
    </source>
</evidence>
<dbReference type="AlphaFoldDB" id="A0A286GBD1"/>
<reference evidence="3" key="1">
    <citation type="submission" date="2017-09" db="EMBL/GenBank/DDBJ databases">
        <authorList>
            <person name="Varghese N."/>
            <person name="Submissions S."/>
        </authorList>
    </citation>
    <scope>NUCLEOTIDE SEQUENCE [LARGE SCALE GENOMIC DNA]</scope>
    <source>
        <strain evidence="3">DSM 29961</strain>
    </source>
</reference>
<protein>
    <recommendedName>
        <fullName evidence="1">IraD/Gp25-like domain-containing protein</fullName>
    </recommendedName>
</protein>
<keyword evidence="3" id="KW-1185">Reference proteome</keyword>
<dbReference type="SUPFAM" id="SSF160719">
    <property type="entry name" value="gpW/gp25-like"/>
    <property type="match status" value="1"/>
</dbReference>
<dbReference type="OrthoDB" id="9802846at2"/>
<evidence type="ECO:0000313" key="2">
    <source>
        <dbReference type="EMBL" id="SOD92833.1"/>
    </source>
</evidence>
<name>A0A286GBD1_9BACT</name>
<feature type="domain" description="IraD/Gp25-like" evidence="1">
    <location>
        <begin position="27"/>
        <end position="117"/>
    </location>
</feature>
<accession>A0A286GBD1</accession>
<dbReference type="Proteomes" id="UP000219452">
    <property type="component" value="Unassembled WGS sequence"/>
</dbReference>
<proteinExistence type="predicted"/>
<dbReference type="EMBL" id="OCNH01000003">
    <property type="protein sequence ID" value="SOD92833.1"/>
    <property type="molecule type" value="Genomic_DNA"/>
</dbReference>
<sequence>MNLTFLGRGWSFPPTFNLAINGVEMREQEDDIASSLEILLTTMPGERVMLPDFGCNMEELIFENLDTTTKTLLADKIESAILYYEPRIDLEKVTLNTDRELEGVVLIEIIYRVRATNSRFNFVFPFYKQEGTDINLTTTLNVLPDSN</sequence>
<evidence type="ECO:0000313" key="3">
    <source>
        <dbReference type="Proteomes" id="UP000219452"/>
    </source>
</evidence>
<dbReference type="InterPro" id="IPR007048">
    <property type="entry name" value="IraD/Gp25-like"/>
</dbReference>
<dbReference type="RefSeq" id="WP_097128039.1">
    <property type="nucleotide sequence ID" value="NZ_OCNH01000003.1"/>
</dbReference>